<reference evidence="1" key="1">
    <citation type="submission" date="2022-05" db="EMBL/GenBank/DDBJ databases">
        <title>Chromosome-level genome of Chaenocephalus aceratus.</title>
        <authorList>
            <person name="Park H."/>
        </authorList>
    </citation>
    <scope>NUCLEOTIDE SEQUENCE</scope>
    <source>
        <strain evidence="1">KU_202001</strain>
    </source>
</reference>
<sequence length="71" mass="8034">SSILQSPVFTKQPGSIVYPVEIVEKNREVVFSCEAQGNPPPMYRWKLMAQKSIPNLDPTTAFLDENLRITI</sequence>
<organism evidence="1 2">
    <name type="scientific">Chaenocephalus aceratus</name>
    <name type="common">Blackfin icefish</name>
    <name type="synonym">Chaenichthys aceratus</name>
    <dbReference type="NCBI Taxonomy" id="36190"/>
    <lineage>
        <taxon>Eukaryota</taxon>
        <taxon>Metazoa</taxon>
        <taxon>Chordata</taxon>
        <taxon>Craniata</taxon>
        <taxon>Vertebrata</taxon>
        <taxon>Euteleostomi</taxon>
        <taxon>Actinopterygii</taxon>
        <taxon>Neopterygii</taxon>
        <taxon>Teleostei</taxon>
        <taxon>Neoteleostei</taxon>
        <taxon>Acanthomorphata</taxon>
        <taxon>Eupercaria</taxon>
        <taxon>Perciformes</taxon>
        <taxon>Notothenioidei</taxon>
        <taxon>Channichthyidae</taxon>
        <taxon>Chaenocephalus</taxon>
    </lineage>
</organism>
<keyword evidence="2" id="KW-1185">Reference proteome</keyword>
<dbReference type="EMBL" id="CM043789">
    <property type="protein sequence ID" value="KAI4826796.1"/>
    <property type="molecule type" value="Genomic_DNA"/>
</dbReference>
<comment type="caution">
    <text evidence="1">The sequence shown here is derived from an EMBL/GenBank/DDBJ whole genome shotgun (WGS) entry which is preliminary data.</text>
</comment>
<dbReference type="Proteomes" id="UP001057452">
    <property type="component" value="Chromosome 5"/>
</dbReference>
<feature type="non-terminal residue" evidence="1">
    <location>
        <position position="1"/>
    </location>
</feature>
<proteinExistence type="predicted"/>
<evidence type="ECO:0000313" key="2">
    <source>
        <dbReference type="Proteomes" id="UP001057452"/>
    </source>
</evidence>
<accession>A0ACB9XJX0</accession>
<name>A0ACB9XJX0_CHAAC</name>
<protein>
    <submittedName>
        <fullName evidence="1">Uncharacterized protein</fullName>
    </submittedName>
</protein>
<evidence type="ECO:0000313" key="1">
    <source>
        <dbReference type="EMBL" id="KAI4826796.1"/>
    </source>
</evidence>
<gene>
    <name evidence="1" type="ORF">KUCAC02_030227</name>
</gene>